<keyword evidence="8" id="KW-0560">Oxidoreductase</keyword>
<dbReference type="CDD" id="cd00207">
    <property type="entry name" value="fer2"/>
    <property type="match status" value="1"/>
</dbReference>
<dbReference type="InterPro" id="IPR008160">
    <property type="entry name" value="Collagen"/>
</dbReference>
<keyword evidence="17" id="KW-1185">Reference proteome</keyword>
<evidence type="ECO:0000256" key="11">
    <source>
        <dbReference type="ARBA" id="ARBA00023027"/>
    </source>
</evidence>
<evidence type="ECO:0000256" key="9">
    <source>
        <dbReference type="ARBA" id="ARBA00023004"/>
    </source>
</evidence>
<dbReference type="FunFam" id="3.90.1170.50:FF:000009">
    <property type="entry name" value="Cytochrome P450"/>
    <property type="match status" value="1"/>
</dbReference>
<dbReference type="InterPro" id="IPR008274">
    <property type="entry name" value="AldOxase/xan_DH_MoCoBD1"/>
</dbReference>
<dbReference type="InterPro" id="IPR000674">
    <property type="entry name" value="Ald_Oxase/Xan_DH_a/b"/>
</dbReference>
<dbReference type="FunFam" id="3.10.20.30:FF:000012">
    <property type="entry name" value="Xanthine dehydrogenase/oxidase"/>
    <property type="match status" value="1"/>
</dbReference>
<dbReference type="Pfam" id="PF02738">
    <property type="entry name" value="MoCoBD_1"/>
    <property type="match status" value="1"/>
</dbReference>
<dbReference type="Pfam" id="PF01391">
    <property type="entry name" value="Collagen"/>
    <property type="match status" value="1"/>
</dbReference>
<dbReference type="InterPro" id="IPR016208">
    <property type="entry name" value="Ald_Oxase/xanthine_DH-like"/>
</dbReference>
<organism evidence="16 17">
    <name type="scientific">Caenorhabditis briggsae</name>
    <dbReference type="NCBI Taxonomy" id="6238"/>
    <lineage>
        <taxon>Eukaryota</taxon>
        <taxon>Metazoa</taxon>
        <taxon>Ecdysozoa</taxon>
        <taxon>Nematoda</taxon>
        <taxon>Chromadorea</taxon>
        <taxon>Rhabditida</taxon>
        <taxon>Rhabditina</taxon>
        <taxon>Rhabditomorpha</taxon>
        <taxon>Rhabditoidea</taxon>
        <taxon>Rhabditidae</taxon>
        <taxon>Peloderinae</taxon>
        <taxon>Caenorhabditis</taxon>
    </lineage>
</organism>
<protein>
    <recommendedName>
        <fullName evidence="15">FAD-binding PCMH-type domain-containing protein</fullName>
    </recommendedName>
</protein>
<dbReference type="Gene3D" id="3.30.365.10">
    <property type="entry name" value="Aldehyde oxidase/xanthine dehydrogenase, molybdopterin binding domain"/>
    <property type="match status" value="4"/>
</dbReference>
<evidence type="ECO:0000256" key="8">
    <source>
        <dbReference type="ARBA" id="ARBA00023002"/>
    </source>
</evidence>
<dbReference type="InterPro" id="IPR036884">
    <property type="entry name" value="2Fe-2S-bd_dom_sf"/>
</dbReference>
<evidence type="ECO:0000313" key="16">
    <source>
        <dbReference type="EMBL" id="UMM36472.1"/>
    </source>
</evidence>
<feature type="compositionally biased region" description="Pro residues" evidence="14">
    <location>
        <begin position="1709"/>
        <end position="1721"/>
    </location>
</feature>
<keyword evidence="10" id="KW-0411">Iron-sulfur</keyword>
<dbReference type="PANTHER" id="PTHR11908:SF139">
    <property type="entry name" value="XANTHINE DEHYDROGENASE-RELATED"/>
    <property type="match status" value="1"/>
</dbReference>
<evidence type="ECO:0000256" key="1">
    <source>
        <dbReference type="ARBA" id="ARBA00001924"/>
    </source>
</evidence>
<dbReference type="InterPro" id="IPR012675">
    <property type="entry name" value="Beta-grasp_dom_sf"/>
</dbReference>
<dbReference type="Pfam" id="PF20256">
    <property type="entry name" value="MoCoBD_2"/>
    <property type="match status" value="1"/>
</dbReference>
<dbReference type="SUPFAM" id="SSF54665">
    <property type="entry name" value="CO dehydrogenase molybdoprotein N-domain-like"/>
    <property type="match status" value="1"/>
</dbReference>
<comment type="subunit">
    <text evidence="4">Collagen polypeptide chains are complexed within the cuticle by disulfide bonds and other types of covalent cross-links.</text>
</comment>
<evidence type="ECO:0000259" key="15">
    <source>
        <dbReference type="PROSITE" id="PS51387"/>
    </source>
</evidence>
<dbReference type="FunFam" id="3.30.365.10:FF:000002">
    <property type="entry name" value="Xanthine dehydrogenase oxidase"/>
    <property type="match status" value="1"/>
</dbReference>
<keyword evidence="7" id="KW-0677">Repeat</keyword>
<reference evidence="16 17" key="1">
    <citation type="submission" date="2022-04" db="EMBL/GenBank/DDBJ databases">
        <title>Chromosome-level reference genomes for two strains of Caenorhabditis briggsae: an improved platform for comparative genomics.</title>
        <authorList>
            <person name="Stevens L."/>
            <person name="Andersen E."/>
        </authorList>
    </citation>
    <scope>NUCLEOTIDE SEQUENCE [LARGE SCALE GENOMIC DNA]</scope>
    <source>
        <strain evidence="16">VX34</strain>
        <tissue evidence="16">Whole-organism</tissue>
    </source>
</reference>
<keyword evidence="6" id="KW-0479">Metal-binding</keyword>
<keyword evidence="11" id="KW-0520">NAD</keyword>
<dbReference type="InterPro" id="IPR036318">
    <property type="entry name" value="FAD-bd_PCMH-like_sf"/>
</dbReference>
<evidence type="ECO:0000256" key="5">
    <source>
        <dbReference type="ARBA" id="ARBA00022714"/>
    </source>
</evidence>
<dbReference type="Gene3D" id="3.30.465.10">
    <property type="match status" value="1"/>
</dbReference>
<dbReference type="SUPFAM" id="SSF54292">
    <property type="entry name" value="2Fe-2S ferredoxin-like"/>
    <property type="match status" value="1"/>
</dbReference>
<dbReference type="Pfam" id="PF01315">
    <property type="entry name" value="Ald_Xan_dh_C"/>
    <property type="match status" value="1"/>
</dbReference>
<dbReference type="SUPFAM" id="SSF56176">
    <property type="entry name" value="FAD-binding/transporter-associated domain-like"/>
    <property type="match status" value="1"/>
</dbReference>
<dbReference type="InterPro" id="IPR046867">
    <property type="entry name" value="AldOxase/xan_DH_MoCoBD2"/>
</dbReference>
<dbReference type="InterPro" id="IPR037165">
    <property type="entry name" value="AldOxase/xan_DH_Mopterin-bd_sf"/>
</dbReference>
<comment type="cofactor">
    <cofactor evidence="13">
        <name>[2Fe-2S] cluster</name>
        <dbReference type="ChEBI" id="CHEBI:190135"/>
    </cofactor>
</comment>
<dbReference type="GO" id="GO:0051537">
    <property type="term" value="F:2 iron, 2 sulfur cluster binding"/>
    <property type="evidence" value="ECO:0007669"/>
    <property type="project" value="UniProtKB-KW"/>
</dbReference>
<dbReference type="Gene3D" id="3.10.20.30">
    <property type="match status" value="1"/>
</dbReference>
<dbReference type="PANTHER" id="PTHR11908">
    <property type="entry name" value="XANTHINE DEHYDROGENASE"/>
    <property type="match status" value="1"/>
</dbReference>
<dbReference type="PROSITE" id="PS51387">
    <property type="entry name" value="FAD_PCMH"/>
    <property type="match status" value="1"/>
</dbReference>
<evidence type="ECO:0000313" key="17">
    <source>
        <dbReference type="Proteomes" id="UP000829354"/>
    </source>
</evidence>
<dbReference type="GO" id="GO:0016491">
    <property type="term" value="F:oxidoreductase activity"/>
    <property type="evidence" value="ECO:0007669"/>
    <property type="project" value="UniProtKB-KW"/>
</dbReference>
<comment type="similarity">
    <text evidence="3">Belongs to the xanthine dehydrogenase family.</text>
</comment>
<dbReference type="InterPro" id="IPR002346">
    <property type="entry name" value="Mopterin_DH_FAD-bd"/>
</dbReference>
<evidence type="ECO:0000256" key="7">
    <source>
        <dbReference type="ARBA" id="ARBA00022737"/>
    </source>
</evidence>
<keyword evidence="12" id="KW-1015">Disulfide bond</keyword>
<evidence type="ECO:0000256" key="3">
    <source>
        <dbReference type="ARBA" id="ARBA00006849"/>
    </source>
</evidence>
<dbReference type="SUPFAM" id="SSF57501">
    <property type="entry name" value="Cystine-knot cytokines"/>
    <property type="match status" value="1"/>
</dbReference>
<comment type="cofactor">
    <cofactor evidence="2">
        <name>FAD</name>
        <dbReference type="ChEBI" id="CHEBI:57692"/>
    </cofactor>
</comment>
<comment type="cofactor">
    <cofactor evidence="1">
        <name>Mo-molybdopterin</name>
        <dbReference type="ChEBI" id="CHEBI:71302"/>
    </cofactor>
</comment>
<dbReference type="Gene3D" id="3.90.1170.50">
    <property type="entry name" value="Aldehyde oxidase/xanthine dehydrogenase, a/b hammerhead"/>
    <property type="match status" value="1"/>
</dbReference>
<dbReference type="InterPro" id="IPR016166">
    <property type="entry name" value="FAD-bd_PCMH"/>
</dbReference>
<gene>
    <name evidence="16" type="ORF">L5515_008624</name>
</gene>
<evidence type="ECO:0000256" key="2">
    <source>
        <dbReference type="ARBA" id="ARBA00001974"/>
    </source>
</evidence>
<dbReference type="SMART" id="SM01088">
    <property type="entry name" value="Col_cuticle_N"/>
    <property type="match status" value="1"/>
</dbReference>
<dbReference type="SUPFAM" id="SSF47741">
    <property type="entry name" value="CO dehydrogenase ISP C-domain like"/>
    <property type="match status" value="1"/>
</dbReference>
<dbReference type="InterPro" id="IPR001041">
    <property type="entry name" value="2Fe-2S_ferredoxin-type"/>
</dbReference>
<dbReference type="Pfam" id="PF01484">
    <property type="entry name" value="Col_cuticle_N"/>
    <property type="match status" value="1"/>
</dbReference>
<feature type="region of interest" description="Disordered" evidence="14">
    <location>
        <begin position="1757"/>
        <end position="1887"/>
    </location>
</feature>
<dbReference type="SUPFAM" id="SSF56003">
    <property type="entry name" value="Molybdenum cofactor-binding domain"/>
    <property type="match status" value="1"/>
</dbReference>
<dbReference type="EMBL" id="CP092624">
    <property type="protein sequence ID" value="UMM36472.1"/>
    <property type="molecule type" value="Genomic_DNA"/>
</dbReference>
<evidence type="ECO:0000256" key="4">
    <source>
        <dbReference type="ARBA" id="ARBA00011518"/>
    </source>
</evidence>
<dbReference type="FunFam" id="3.30.465.10:FF:000067">
    <property type="entry name" value="Probable aldehyde oxidase gad-3"/>
    <property type="match status" value="1"/>
</dbReference>
<sequence>MPGIFFNVNGKDVNEDNVDPELTLAYYVRNKLGLRGTKLGCEEGVCGSCTVVLGTWDDGENKAVYRAVNACLVPLFHVHRTFVITVEGVGSREKIHPIQDRMARGHALQCGFCSPGFVMSAYALLRNHPDPSIDQINAAIRANLCRCTGYRPILEALYSFSPEIGGCCGGNKNGGGCCKDKSSSDEDEGYDEKLLSFNDFPKYDPTQEIIFPPSLRTYAVSEDQAILNGNRVELTLPKNLTQFKQSREGKNVISSGLITRFLTSRNPKEFAQKWITTRYVKEFNEVRVEADSVKIGSAVTIQKFADTLSSNLPEEVGCEIAKFIQNFSSPQIANFATWSGAIVSAAKSSISVSDVLILLNVLDAKLSVLTESGELTEVEMEKFVEQKLFETGTIVYAKFSNANNGKLFCLKLGETSEQDSTNFNFAALVGNKPSRVFVGLGGQPRRLTGLETFIDSEKSYGLEDFYKASNLERNHHSSTALTRFASFLKNETIDEQQGKVNYLQYFKPTTNEFAGRPIANYFNERSITGEALYVNDIPAHNAVHLGFVLSTFPNAEVLNVDFSEALKLEGVAGYFGVSDVPGNNTPGLQIANMNFPDDTTIFADKKVEAVGQVIGVIAANDVSLARRAAKLVKVEYKELKSLVDFKEARDAESYLGDVQHYGKDEKSVNESFEKSSKVLEGEVSIGGQEHYYLETQSSLVVPGEGDELVVHCSTQGTSFTQLMVAEAMKIPAHKVIVKTKRLGGGFGGKVNNASWIACMCAVVARKLNRPVYGFLSRSDDLAITGKRHGVYAKYKVGIDSDGKIEGIHYEAWLNGGWSKDHSEGVTMVMGILVDGVYKMGNLRFDGYPVKTNSNSNTALRGYGNPQSTLVNEGVMRRIAREVNKDVEEVKKLNFALQGDHRFMGGKIHNDALGECWEYCTNWSEFEKRKRKIAEFNRTSEVVKRGIAMSSVRFGLPHPGPAGHGIASLLINLDGSVQLSIGGTEMGQGLNQKMLQVCSEALKRPIESITIVDTSTDKITNAPETGGSQNADTNGLAVLACCEKILSRLQPIIDKNEGEWEKSIREAYASYVPLQCTEYGVVERTKFGVHETESPYNTTGACAVEIEVDTLTGYNRVICVDMVMDVGESLNPAIDIGQIEGAFMQGYGLVTCEKITFNKTTGQLEQNTAGKYKIPRASDVPKDFRVKLLGINKANGAQVYSSKGIGEPPLMMSCGAVHSAIMYFPAVSLSTLRYPFSHLGALRTNIQRRLSGKERCARDASMSRRTASNVLVILFLCSKCFGSQRYDMPRKIDLFHDVISQSTTTPAPKCQCLPPSTPTSPPNCIPYDSRLQAASLEEAIVAFPDLTITRQEKSQQTTATLNNCKTKQCRDCYKDIRGQLRKVGLLPGTIDQVFSNQRNFTTCQKYRFARQDKGVYEKNKKTKQHYDWDYEEYDDDSDEDYFWGEFLGGKKQKLRNRIRRDVEATTAISQPPNSTALNSTGIIGIRFPISCTTRGITPDGLGTVSLCSTCWVWRRLPSTYYPAYLNEVVCDYADTSCLSGYASCQTGTQQLNVLRNESGKLVPVSVSAGINCECRISVGSSLESLVLGKGTSSALPPVGTTSTKPPPVSIMEKILVTLSTGAASIAVLAVLFTIPSLYNTINEVHDEVLDGVSVFRVETDSAWTEMMDIQITVTPPTKPRVNPFNSIFRQKRQTFSGLPAWCQCEPTKPTCPPGPPGPPGQPGQPGTPGAPGPKGEDNTSTYAPITCAPVSQDCVKCPQGPAGPEGPAGPAGPAGPDGQPGAPGNAGNPGSDGQPGAPGDDGQPGAPGQDGQPGAPGQDGQRGSGAPGAPGAPGNAGPAGPAGQDGAPGQDGQPGPAGPAGQDGAPGNAGSDGQPGAPGGPGLPGNDAAYCACPPRSAVFVSRH</sequence>
<feature type="compositionally biased region" description="Low complexity" evidence="14">
    <location>
        <begin position="1773"/>
        <end position="1818"/>
    </location>
</feature>
<keyword evidence="5" id="KW-0001">2Fe-2S</keyword>
<proteinExistence type="inferred from homology"/>
<dbReference type="Gene3D" id="1.10.150.120">
    <property type="entry name" value="[2Fe-2S]-binding domain"/>
    <property type="match status" value="1"/>
</dbReference>
<keyword evidence="9" id="KW-0408">Iron</keyword>
<feature type="compositionally biased region" description="Low complexity" evidence="14">
    <location>
        <begin position="1828"/>
        <end position="1874"/>
    </location>
</feature>
<feature type="domain" description="FAD-binding PCMH-type" evidence="15">
    <location>
        <begin position="227"/>
        <end position="404"/>
    </location>
</feature>
<dbReference type="Pfam" id="PF01799">
    <property type="entry name" value="Fer2_2"/>
    <property type="match status" value="1"/>
</dbReference>
<name>A0AAE9F7N1_CAEBR</name>
<dbReference type="GO" id="GO:0071949">
    <property type="term" value="F:FAD binding"/>
    <property type="evidence" value="ECO:0007669"/>
    <property type="project" value="InterPro"/>
</dbReference>
<evidence type="ECO:0000256" key="13">
    <source>
        <dbReference type="ARBA" id="ARBA00034078"/>
    </source>
</evidence>
<dbReference type="InterPro" id="IPR006058">
    <property type="entry name" value="2Fe2S_fd_BS"/>
</dbReference>
<accession>A0AAE9F7N1</accession>
<dbReference type="Pfam" id="PF00941">
    <property type="entry name" value="FAD_binding_5"/>
    <property type="match status" value="1"/>
</dbReference>
<evidence type="ECO:0000256" key="6">
    <source>
        <dbReference type="ARBA" id="ARBA00022723"/>
    </source>
</evidence>
<dbReference type="FunFam" id="1.10.150.120:FF:000008">
    <property type="entry name" value="Probable aldehyde oxidase gad-3"/>
    <property type="match status" value="1"/>
</dbReference>
<dbReference type="GO" id="GO:0042302">
    <property type="term" value="F:structural constituent of cuticle"/>
    <property type="evidence" value="ECO:0007669"/>
    <property type="project" value="InterPro"/>
</dbReference>
<dbReference type="Proteomes" id="UP000829354">
    <property type="component" value="Chromosome V"/>
</dbReference>
<dbReference type="InterPro" id="IPR029034">
    <property type="entry name" value="Cystine-knot_cytokine"/>
</dbReference>
<dbReference type="InterPro" id="IPR036010">
    <property type="entry name" value="2Fe-2S_ferredoxin-like_sf"/>
</dbReference>
<dbReference type="InterPro" id="IPR002888">
    <property type="entry name" value="2Fe-2S-bd"/>
</dbReference>
<dbReference type="InterPro" id="IPR036856">
    <property type="entry name" value="Ald_Oxase/Xan_DH_a/b_sf"/>
</dbReference>
<dbReference type="PROSITE" id="PS00197">
    <property type="entry name" value="2FE2S_FER_1"/>
    <property type="match status" value="1"/>
</dbReference>
<evidence type="ECO:0000256" key="10">
    <source>
        <dbReference type="ARBA" id="ARBA00023014"/>
    </source>
</evidence>
<dbReference type="FunFam" id="3.30.365.10:FF:000001">
    <property type="entry name" value="Xanthine dehydrogenase oxidase"/>
    <property type="match status" value="1"/>
</dbReference>
<evidence type="ECO:0000256" key="14">
    <source>
        <dbReference type="SAM" id="MobiDB-lite"/>
    </source>
</evidence>
<evidence type="ECO:0000256" key="12">
    <source>
        <dbReference type="ARBA" id="ARBA00023157"/>
    </source>
</evidence>
<dbReference type="SMART" id="SM01008">
    <property type="entry name" value="Ald_Xan_dh_C"/>
    <property type="match status" value="1"/>
</dbReference>
<dbReference type="InterPro" id="IPR016169">
    <property type="entry name" value="FAD-bd_PCMH_sub2"/>
</dbReference>
<dbReference type="GO" id="GO:0005506">
    <property type="term" value="F:iron ion binding"/>
    <property type="evidence" value="ECO:0007669"/>
    <property type="project" value="InterPro"/>
</dbReference>
<dbReference type="InterPro" id="IPR002486">
    <property type="entry name" value="Col_cuticle_N"/>
</dbReference>
<feature type="region of interest" description="Disordered" evidence="14">
    <location>
        <begin position="1709"/>
        <end position="1743"/>
    </location>
</feature>
<dbReference type="Pfam" id="PF00111">
    <property type="entry name" value="Fer2"/>
    <property type="match status" value="1"/>
</dbReference>